<dbReference type="OrthoDB" id="1491387at2"/>
<name>A0A167GJR8_9GAMM</name>
<keyword evidence="3" id="KW-1185">Reference proteome</keyword>
<feature type="transmembrane region" description="Helical" evidence="1">
    <location>
        <begin position="192"/>
        <end position="214"/>
    </location>
</feature>
<gene>
    <name evidence="2" type="ORF">I596_601</name>
</gene>
<evidence type="ECO:0000313" key="3">
    <source>
        <dbReference type="Proteomes" id="UP000076830"/>
    </source>
</evidence>
<protein>
    <submittedName>
        <fullName evidence="2">Uncharacterized protein</fullName>
    </submittedName>
</protein>
<evidence type="ECO:0000313" key="2">
    <source>
        <dbReference type="EMBL" id="ANB16638.1"/>
    </source>
</evidence>
<feature type="transmembrane region" description="Helical" evidence="1">
    <location>
        <begin position="265"/>
        <end position="287"/>
    </location>
</feature>
<accession>A0A167GJR8</accession>
<dbReference type="RefSeq" id="WP_067643866.1">
    <property type="nucleotide sequence ID" value="NZ_CP015249.1"/>
</dbReference>
<reference evidence="2 3" key="1">
    <citation type="submission" date="2016-04" db="EMBL/GenBank/DDBJ databases">
        <title>Complete genome sequence of Dokdonella koreensis DS-123T.</title>
        <authorList>
            <person name="Kim J.F."/>
            <person name="Lee H."/>
            <person name="Kwak M.-J."/>
        </authorList>
    </citation>
    <scope>NUCLEOTIDE SEQUENCE [LARGE SCALE GENOMIC DNA]</scope>
    <source>
        <strain evidence="2 3">DS-123</strain>
    </source>
</reference>
<feature type="transmembrane region" description="Helical" evidence="1">
    <location>
        <begin position="74"/>
        <end position="96"/>
    </location>
</feature>
<dbReference type="Proteomes" id="UP000076830">
    <property type="component" value="Chromosome"/>
</dbReference>
<dbReference type="STRING" id="1300342.I596_601"/>
<dbReference type="KEGG" id="dko:I596_601"/>
<sequence length="465" mass="51378">MNGNAPQPTDTPQETTATERRVAFERLRERTDELELLISGISLLSLISLPGWLFERWSEAELHYEGMRHVLLTVGYQFASGLCYAMATAFLLHLAVRGYWVGLIGLKATFPGGIRWTSLRNSGPITRGYYQRIVVDLDTAIDAADRFASVVFALVSLVVLSVLWVAASLAILFAVTVAVVEGLGLPERTGMIVFYVYMGLLMGTSLLIGLFDLLPARWQRDRPPAPGALRQAIVERLLRLLGMFSPQRLILPVQLSLQSNLSRRAFFLGFTVMVFITSLASVVPITLARQFAPFGSYTYLEAKQVGLRSAFYENLRGEHDRLLRLPLIPSDMVADSQLRVFLPYLPRRDNPVMRAAGCAPSPDSKGAPGCLAALWQVQLDQRPVAMTEFITAERRQLGIRGLQAYLPLAGLAPGRHELVVTWNPHGSDAGDGELDEPVEYRIPFWFAPPYQLDLPAAAEDAAPAG</sequence>
<dbReference type="EMBL" id="CP015249">
    <property type="protein sequence ID" value="ANB16638.1"/>
    <property type="molecule type" value="Genomic_DNA"/>
</dbReference>
<organism evidence="2 3">
    <name type="scientific">Dokdonella koreensis DS-123</name>
    <dbReference type="NCBI Taxonomy" id="1300342"/>
    <lineage>
        <taxon>Bacteria</taxon>
        <taxon>Pseudomonadati</taxon>
        <taxon>Pseudomonadota</taxon>
        <taxon>Gammaproteobacteria</taxon>
        <taxon>Lysobacterales</taxon>
        <taxon>Rhodanobacteraceae</taxon>
        <taxon>Dokdonella</taxon>
    </lineage>
</organism>
<dbReference type="AlphaFoldDB" id="A0A167GJR8"/>
<feature type="transmembrane region" description="Helical" evidence="1">
    <location>
        <begin position="150"/>
        <end position="180"/>
    </location>
</feature>
<evidence type="ECO:0000256" key="1">
    <source>
        <dbReference type="SAM" id="Phobius"/>
    </source>
</evidence>
<keyword evidence="1" id="KW-0472">Membrane</keyword>
<keyword evidence="1" id="KW-1133">Transmembrane helix</keyword>
<feature type="transmembrane region" description="Helical" evidence="1">
    <location>
        <begin position="36"/>
        <end position="54"/>
    </location>
</feature>
<keyword evidence="1" id="KW-0812">Transmembrane</keyword>
<proteinExistence type="predicted"/>